<dbReference type="InterPro" id="IPR018060">
    <property type="entry name" value="HTH_AraC"/>
</dbReference>
<dbReference type="KEGG" id="cpas:Clopa_0700"/>
<name>R4JY52_CLOPA</name>
<evidence type="ECO:0000259" key="4">
    <source>
        <dbReference type="PROSITE" id="PS01124"/>
    </source>
</evidence>
<dbReference type="HOGENOM" id="CLU_1114305_0_0_9"/>
<dbReference type="Pfam" id="PF12833">
    <property type="entry name" value="HTH_18"/>
    <property type="match status" value="1"/>
</dbReference>
<dbReference type="PRINTS" id="PR00032">
    <property type="entry name" value="HTHARAC"/>
</dbReference>
<dbReference type="PATRIC" id="fig|86416.3.peg.689"/>
<reference evidence="5 6" key="1">
    <citation type="submission" date="2012-01" db="EMBL/GenBank/DDBJ databases">
        <title>Complete sequence of chromosome of Clostridium pasteurianum BC1.</title>
        <authorList>
            <consortium name="US DOE Joint Genome Institute"/>
            <person name="Lucas S."/>
            <person name="Han J."/>
            <person name="Lapidus A."/>
            <person name="Cheng J.-F."/>
            <person name="Goodwin L."/>
            <person name="Pitluck S."/>
            <person name="Peters L."/>
            <person name="Mikhailova N."/>
            <person name="Teshima H."/>
            <person name="Detter J.C."/>
            <person name="Han C."/>
            <person name="Tapia R."/>
            <person name="Land M."/>
            <person name="Hauser L."/>
            <person name="Kyrpides N."/>
            <person name="Ivanova N."/>
            <person name="Pagani I."/>
            <person name="Dunn J."/>
            <person name="Taghavi S."/>
            <person name="Francis A."/>
            <person name="van der Lelie D."/>
            <person name="Woyke T."/>
        </authorList>
    </citation>
    <scope>NUCLEOTIDE SEQUENCE [LARGE SCALE GENOMIC DNA]</scope>
    <source>
        <strain evidence="5 6">BC1</strain>
    </source>
</reference>
<dbReference type="GO" id="GO:0043565">
    <property type="term" value="F:sequence-specific DNA binding"/>
    <property type="evidence" value="ECO:0007669"/>
    <property type="project" value="InterPro"/>
</dbReference>
<dbReference type="InterPro" id="IPR020449">
    <property type="entry name" value="Tscrpt_reg_AraC-type_HTH"/>
</dbReference>
<dbReference type="RefSeq" id="WP_015614068.1">
    <property type="nucleotide sequence ID" value="NC_021182.1"/>
</dbReference>
<dbReference type="PROSITE" id="PS01124">
    <property type="entry name" value="HTH_ARAC_FAMILY_2"/>
    <property type="match status" value="1"/>
</dbReference>
<dbReference type="Gene3D" id="1.10.10.60">
    <property type="entry name" value="Homeodomain-like"/>
    <property type="match status" value="2"/>
</dbReference>
<keyword evidence="1" id="KW-0805">Transcription regulation</keyword>
<dbReference type="SMART" id="SM00342">
    <property type="entry name" value="HTH_ARAC"/>
    <property type="match status" value="1"/>
</dbReference>
<dbReference type="PANTHER" id="PTHR43280">
    <property type="entry name" value="ARAC-FAMILY TRANSCRIPTIONAL REGULATOR"/>
    <property type="match status" value="1"/>
</dbReference>
<evidence type="ECO:0000313" key="5">
    <source>
        <dbReference type="EMBL" id="AGK95742.1"/>
    </source>
</evidence>
<dbReference type="EMBL" id="CP003261">
    <property type="protein sequence ID" value="AGK95742.1"/>
    <property type="molecule type" value="Genomic_DNA"/>
</dbReference>
<evidence type="ECO:0000256" key="2">
    <source>
        <dbReference type="ARBA" id="ARBA00023125"/>
    </source>
</evidence>
<accession>R4JY52</accession>
<organism evidence="5 6">
    <name type="scientific">Clostridium pasteurianum BC1</name>
    <dbReference type="NCBI Taxonomy" id="86416"/>
    <lineage>
        <taxon>Bacteria</taxon>
        <taxon>Bacillati</taxon>
        <taxon>Bacillota</taxon>
        <taxon>Clostridia</taxon>
        <taxon>Eubacteriales</taxon>
        <taxon>Clostridiaceae</taxon>
        <taxon>Clostridium</taxon>
    </lineage>
</organism>
<keyword evidence="3" id="KW-0804">Transcription</keyword>
<dbReference type="Proteomes" id="UP000013523">
    <property type="component" value="Chromosome"/>
</dbReference>
<protein>
    <submittedName>
        <fullName evidence="5">Response regulator containing CheY-like receiver domain and AraC-type DNA-binding domain</fullName>
    </submittedName>
</protein>
<dbReference type="InterPro" id="IPR009057">
    <property type="entry name" value="Homeodomain-like_sf"/>
</dbReference>
<dbReference type="PANTHER" id="PTHR43280:SF2">
    <property type="entry name" value="HTH-TYPE TRANSCRIPTIONAL REGULATOR EXSA"/>
    <property type="match status" value="1"/>
</dbReference>
<evidence type="ECO:0000256" key="3">
    <source>
        <dbReference type="ARBA" id="ARBA00023163"/>
    </source>
</evidence>
<dbReference type="GO" id="GO:0003700">
    <property type="term" value="F:DNA-binding transcription factor activity"/>
    <property type="evidence" value="ECO:0007669"/>
    <property type="project" value="InterPro"/>
</dbReference>
<dbReference type="AlphaFoldDB" id="R4JY52"/>
<evidence type="ECO:0000313" key="6">
    <source>
        <dbReference type="Proteomes" id="UP000013523"/>
    </source>
</evidence>
<feature type="domain" description="HTH araC/xylS-type" evidence="4">
    <location>
        <begin position="148"/>
        <end position="246"/>
    </location>
</feature>
<keyword evidence="6" id="KW-1185">Reference proteome</keyword>
<evidence type="ECO:0000256" key="1">
    <source>
        <dbReference type="ARBA" id="ARBA00023015"/>
    </source>
</evidence>
<sequence length="249" mass="29039">MIVLNLLIIGNSQLDIQKTKNIIDSFHDPNIKIIDLNEMQNSINILLNSSDTSNIKEYVNSLFKDDIFISDKMHIRNLCFSIIMCIIFLLKEKNQNLNIFSYNHELLCESLFNLETPEDVSNLIENLLIYINQYLLNNSNNKYSIIAERIIKFIEKDYLNNLSINSIADKFNYTPNYISYVFKQKFGQNISDYITELKISKAKELLLDTNNKIYDISKILGFSNTSYFCSVFKKQTSLTPKEYRSKNGL</sequence>
<dbReference type="SUPFAM" id="SSF46689">
    <property type="entry name" value="Homeodomain-like"/>
    <property type="match status" value="2"/>
</dbReference>
<dbReference type="eggNOG" id="COG2207">
    <property type="taxonomic scope" value="Bacteria"/>
</dbReference>
<gene>
    <name evidence="5" type="ORF">Clopa_0700</name>
</gene>
<keyword evidence="2 5" id="KW-0238">DNA-binding</keyword>
<dbReference type="STRING" id="86416.Clopa_0700"/>
<proteinExistence type="predicted"/>